<sequence>MAQNNGAREARKAYVRKRQSIVFSIVGVVLVVALVFATLVFFHVGGLGETAQSKESANYGRTAPCVSPAADGSTPKYVDNRSVTVRVLNGTQFSGFAQAVAEALENREFVVQGVDNYDSAKVERTLIIFGKNAIPQAYTLASNFNDAQMVMDDRADKLVDVVLGATFKDLVPTEDLPKTGSDIPNIEGCKAPDKMTSLPKAPDHTPVG</sequence>
<name>A0A087AGQ0_9BIFI</name>
<dbReference type="Proteomes" id="UP000229907">
    <property type="component" value="Chromosome"/>
</dbReference>
<feature type="transmembrane region" description="Helical" evidence="2">
    <location>
        <begin position="21"/>
        <end position="44"/>
    </location>
</feature>
<dbReference type="STRING" id="35760.BCHO_0031"/>
<dbReference type="Pfam" id="PF13399">
    <property type="entry name" value="LytR_C"/>
    <property type="match status" value="1"/>
</dbReference>
<accession>A0A087AGQ0</accession>
<keyword evidence="2" id="KW-1133">Transmembrane helix</keyword>
<gene>
    <name evidence="4" type="ORF">BcFMB_02335</name>
    <name evidence="5" type="ORF">BCHO_0031</name>
</gene>
<keyword evidence="2" id="KW-0472">Membrane</keyword>
<dbReference type="eggNOG" id="ENOG5032WRF">
    <property type="taxonomic scope" value="Bacteria"/>
</dbReference>
<reference evidence="4 7" key="2">
    <citation type="submission" date="2016-11" db="EMBL/GenBank/DDBJ databases">
        <title>complete genome sequence of Bifidobacterium choerinum strain FMB-1.</title>
        <authorList>
            <person name="Park C.-S."/>
            <person name="Jung D.-H."/>
            <person name="Choi D.-S."/>
        </authorList>
    </citation>
    <scope>NUCLEOTIDE SEQUENCE [LARGE SCALE GENOMIC DNA]</scope>
    <source>
        <strain evidence="4 7">FMB-1</strain>
    </source>
</reference>
<evidence type="ECO:0000256" key="1">
    <source>
        <dbReference type="SAM" id="MobiDB-lite"/>
    </source>
</evidence>
<proteinExistence type="predicted"/>
<reference evidence="5 6" key="1">
    <citation type="submission" date="2014-03" db="EMBL/GenBank/DDBJ databases">
        <title>Genomics of Bifidobacteria.</title>
        <authorList>
            <person name="Ventura M."/>
            <person name="Milani C."/>
            <person name="Lugli G.A."/>
        </authorList>
    </citation>
    <scope>NUCLEOTIDE SEQUENCE [LARGE SCALE GENOMIC DNA]</scope>
    <source>
        <strain evidence="5 6">LMG 10510</strain>
    </source>
</reference>
<dbReference type="EMBL" id="CP018044">
    <property type="protein sequence ID" value="ATU19953.1"/>
    <property type="molecule type" value="Genomic_DNA"/>
</dbReference>
<dbReference type="AlphaFoldDB" id="A0A087AGQ0"/>
<dbReference type="Proteomes" id="UP000028995">
    <property type="component" value="Unassembled WGS sequence"/>
</dbReference>
<evidence type="ECO:0000313" key="6">
    <source>
        <dbReference type="Proteomes" id="UP000028995"/>
    </source>
</evidence>
<dbReference type="RefSeq" id="WP_024540180.1">
    <property type="nucleotide sequence ID" value="NZ_CP018044.1"/>
</dbReference>
<keyword evidence="6" id="KW-1185">Reference proteome</keyword>
<dbReference type="KEGG" id="bcho:BcFMB_02335"/>
<dbReference type="InterPro" id="IPR027381">
    <property type="entry name" value="LytR/CpsA/Psr_C"/>
</dbReference>
<feature type="domain" description="LytR/CpsA/Psr regulator C-terminal" evidence="3">
    <location>
        <begin position="82"/>
        <end position="167"/>
    </location>
</feature>
<evidence type="ECO:0000259" key="3">
    <source>
        <dbReference type="Pfam" id="PF13399"/>
    </source>
</evidence>
<evidence type="ECO:0000313" key="4">
    <source>
        <dbReference type="EMBL" id="ATU19953.1"/>
    </source>
</evidence>
<dbReference type="EMBL" id="JGYU01000002">
    <property type="protein sequence ID" value="KFI57950.1"/>
    <property type="molecule type" value="Genomic_DNA"/>
</dbReference>
<evidence type="ECO:0000313" key="5">
    <source>
        <dbReference type="EMBL" id="KFI57950.1"/>
    </source>
</evidence>
<keyword evidence="2" id="KW-0812">Transmembrane</keyword>
<organism evidence="5 6">
    <name type="scientific">Bifidobacterium choerinum</name>
    <dbReference type="NCBI Taxonomy" id="35760"/>
    <lineage>
        <taxon>Bacteria</taxon>
        <taxon>Bacillati</taxon>
        <taxon>Actinomycetota</taxon>
        <taxon>Actinomycetes</taxon>
        <taxon>Bifidobacteriales</taxon>
        <taxon>Bifidobacteriaceae</taxon>
        <taxon>Bifidobacterium</taxon>
    </lineage>
</organism>
<dbReference type="Gene3D" id="3.30.70.2390">
    <property type="match status" value="1"/>
</dbReference>
<feature type="region of interest" description="Disordered" evidence="1">
    <location>
        <begin position="178"/>
        <end position="208"/>
    </location>
</feature>
<dbReference type="OrthoDB" id="3267444at2"/>
<protein>
    <recommendedName>
        <fullName evidence="3">LytR/CpsA/Psr regulator C-terminal domain-containing protein</fullName>
    </recommendedName>
</protein>
<evidence type="ECO:0000313" key="7">
    <source>
        <dbReference type="Proteomes" id="UP000229907"/>
    </source>
</evidence>
<evidence type="ECO:0000256" key="2">
    <source>
        <dbReference type="SAM" id="Phobius"/>
    </source>
</evidence>